<dbReference type="SUPFAM" id="SSF50156">
    <property type="entry name" value="PDZ domain-like"/>
    <property type="match status" value="1"/>
</dbReference>
<evidence type="ECO:0000256" key="11">
    <source>
        <dbReference type="RuleBase" id="RU362031"/>
    </source>
</evidence>
<keyword evidence="5 11" id="KW-0812">Transmembrane</keyword>
<keyword evidence="8 11" id="KW-1133">Transmembrane helix</keyword>
<evidence type="ECO:0000256" key="4">
    <source>
        <dbReference type="ARBA" id="ARBA00022670"/>
    </source>
</evidence>
<dbReference type="Pfam" id="PF17820">
    <property type="entry name" value="PDZ_6"/>
    <property type="match status" value="1"/>
</dbReference>
<dbReference type="Gene3D" id="2.30.42.10">
    <property type="match status" value="1"/>
</dbReference>
<dbReference type="Pfam" id="PF02163">
    <property type="entry name" value="Peptidase_M50"/>
    <property type="match status" value="1"/>
</dbReference>
<keyword evidence="15" id="KW-1185">Reference proteome</keyword>
<dbReference type="EMBL" id="FQXH01000005">
    <property type="protein sequence ID" value="SHG93507.1"/>
    <property type="molecule type" value="Genomic_DNA"/>
</dbReference>
<keyword evidence="11" id="KW-0479">Metal-binding</keyword>
<evidence type="ECO:0000313" key="15">
    <source>
        <dbReference type="Proteomes" id="UP000242520"/>
    </source>
</evidence>
<evidence type="ECO:0000256" key="8">
    <source>
        <dbReference type="ARBA" id="ARBA00022989"/>
    </source>
</evidence>
<reference evidence="15" key="1">
    <citation type="submission" date="2016-11" db="EMBL/GenBank/DDBJ databases">
        <authorList>
            <person name="Varghese N."/>
            <person name="Submissions S."/>
        </authorList>
    </citation>
    <scope>NUCLEOTIDE SEQUENCE [LARGE SCALE GENOMIC DNA]</scope>
    <source>
        <strain evidence="15">DSM 15285</strain>
    </source>
</reference>
<feature type="transmembrane region" description="Helical" evidence="11">
    <location>
        <begin position="255"/>
        <end position="275"/>
    </location>
</feature>
<evidence type="ECO:0000256" key="7">
    <source>
        <dbReference type="ARBA" id="ARBA00022833"/>
    </source>
</evidence>
<evidence type="ECO:0000256" key="6">
    <source>
        <dbReference type="ARBA" id="ARBA00022801"/>
    </source>
</evidence>
<keyword evidence="10 11" id="KW-0472">Membrane</keyword>
<dbReference type="STRING" id="1123350.SAMN02744040_00241"/>
<dbReference type="Proteomes" id="UP000242520">
    <property type="component" value="Unassembled WGS sequence"/>
</dbReference>
<keyword evidence="6 11" id="KW-0378">Hydrolase</keyword>
<keyword evidence="4 14" id="KW-0645">Protease</keyword>
<evidence type="ECO:0000256" key="10">
    <source>
        <dbReference type="ARBA" id="ARBA00023136"/>
    </source>
</evidence>
<dbReference type="GO" id="GO:0016020">
    <property type="term" value="C:membrane"/>
    <property type="evidence" value="ECO:0007669"/>
    <property type="project" value="UniProtKB-SubCell"/>
</dbReference>
<protein>
    <recommendedName>
        <fullName evidence="11">Zinc metalloprotease</fullName>
        <ecNumber evidence="11">3.4.24.-</ecNumber>
    </recommendedName>
</protein>
<dbReference type="NCBIfam" id="TIGR00054">
    <property type="entry name" value="RIP metalloprotease RseP"/>
    <property type="match status" value="1"/>
</dbReference>
<dbReference type="GO" id="GO:0004222">
    <property type="term" value="F:metalloendopeptidase activity"/>
    <property type="evidence" value="ECO:0007669"/>
    <property type="project" value="InterPro"/>
</dbReference>
<dbReference type="RefSeq" id="WP_072723041.1">
    <property type="nucleotide sequence ID" value="NZ_FQXH01000005.1"/>
</dbReference>
<dbReference type="InterPro" id="IPR004387">
    <property type="entry name" value="Pept_M50_Zn"/>
</dbReference>
<evidence type="ECO:0000259" key="13">
    <source>
        <dbReference type="Pfam" id="PF17820"/>
    </source>
</evidence>
<feature type="domain" description="Peptidase M50" evidence="12">
    <location>
        <begin position="7"/>
        <end position="317"/>
    </location>
</feature>
<feature type="transmembrane region" description="Helical" evidence="11">
    <location>
        <begin position="88"/>
        <end position="112"/>
    </location>
</feature>
<dbReference type="GO" id="GO:0006508">
    <property type="term" value="P:proteolysis"/>
    <property type="evidence" value="ECO:0007669"/>
    <property type="project" value="UniProtKB-KW"/>
</dbReference>
<feature type="transmembrane region" description="Helical" evidence="11">
    <location>
        <begin position="306"/>
        <end position="323"/>
    </location>
</feature>
<gene>
    <name evidence="14" type="ORF">SAMN02744040_00241</name>
</gene>
<dbReference type="InterPro" id="IPR041489">
    <property type="entry name" value="PDZ_6"/>
</dbReference>
<accession>A0A1M5NVH4</accession>
<dbReference type="OrthoDB" id="9782003at2"/>
<dbReference type="InterPro" id="IPR008915">
    <property type="entry name" value="Peptidase_M50"/>
</dbReference>
<dbReference type="PANTHER" id="PTHR42837">
    <property type="entry name" value="REGULATOR OF SIGMA-E PROTEASE RSEP"/>
    <property type="match status" value="1"/>
</dbReference>
<keyword evidence="9 11" id="KW-0482">Metalloprotease</keyword>
<name>A0A1M5NVH4_9FIRM</name>
<dbReference type="CDD" id="cd06163">
    <property type="entry name" value="S2P-M50_PDZ_RseP-like"/>
    <property type="match status" value="1"/>
</dbReference>
<organism evidence="14 15">
    <name type="scientific">Tepidibacter thalassicus DSM 15285</name>
    <dbReference type="NCBI Taxonomy" id="1123350"/>
    <lineage>
        <taxon>Bacteria</taxon>
        <taxon>Bacillati</taxon>
        <taxon>Bacillota</taxon>
        <taxon>Clostridia</taxon>
        <taxon>Peptostreptococcales</taxon>
        <taxon>Peptostreptococcaceae</taxon>
        <taxon>Tepidibacter</taxon>
    </lineage>
</organism>
<dbReference type="GO" id="GO:0046872">
    <property type="term" value="F:metal ion binding"/>
    <property type="evidence" value="ECO:0007669"/>
    <property type="project" value="UniProtKB-KW"/>
</dbReference>
<feature type="domain" description="PDZ" evidence="13">
    <location>
        <begin position="124"/>
        <end position="172"/>
    </location>
</feature>
<comment type="similarity">
    <text evidence="3 11">Belongs to the peptidase M50B family.</text>
</comment>
<evidence type="ECO:0000313" key="14">
    <source>
        <dbReference type="EMBL" id="SHG93507.1"/>
    </source>
</evidence>
<evidence type="ECO:0000256" key="9">
    <source>
        <dbReference type="ARBA" id="ARBA00023049"/>
    </source>
</evidence>
<keyword evidence="7 11" id="KW-0862">Zinc</keyword>
<dbReference type="AlphaFoldDB" id="A0A1M5NVH4"/>
<evidence type="ECO:0000256" key="3">
    <source>
        <dbReference type="ARBA" id="ARBA00007931"/>
    </source>
</evidence>
<dbReference type="PANTHER" id="PTHR42837:SF2">
    <property type="entry name" value="MEMBRANE METALLOPROTEASE ARASP2, CHLOROPLASTIC-RELATED"/>
    <property type="match status" value="1"/>
</dbReference>
<sequence>MTIVISLVVFGILVLFHEFGHFIVAKKAGVKIHEFAIGMGPKIYGFKGRETEYTIRALPLGGYVRMEGEDEESNDPRSFNNKSILQKISILFAGPFMNFVLAILLFVGMFMYQGIPSTTIKNTIENFPAQEIGIKSGDKIIKIDDIKTNTWDDIVKVINSSDSKSVNIQVLRDGKIFNYNVVPEKKDGRMMIGIQPKYEKNIILSLKYAVDQTVFLSNQIIIFLGKAITGNISFEQVTGPVGIISVVGQAAESGIVHLIFLAAAISINLGLFNLLPIPALDGGRIIFLIIELIRGKKIDPEKEGKIHLIGFVALMILMIFITYKDITRIIK</sequence>
<evidence type="ECO:0000256" key="1">
    <source>
        <dbReference type="ARBA" id="ARBA00001947"/>
    </source>
</evidence>
<evidence type="ECO:0000259" key="12">
    <source>
        <dbReference type="Pfam" id="PF02163"/>
    </source>
</evidence>
<dbReference type="EC" id="3.4.24.-" evidence="11"/>
<evidence type="ECO:0000256" key="2">
    <source>
        <dbReference type="ARBA" id="ARBA00004141"/>
    </source>
</evidence>
<dbReference type="InterPro" id="IPR036034">
    <property type="entry name" value="PDZ_sf"/>
</dbReference>
<evidence type="ECO:0000256" key="5">
    <source>
        <dbReference type="ARBA" id="ARBA00022692"/>
    </source>
</evidence>
<comment type="subcellular location">
    <subcellularLocation>
        <location evidence="2">Membrane</location>
        <topology evidence="2">Multi-pass membrane protein</topology>
    </subcellularLocation>
</comment>
<comment type="cofactor">
    <cofactor evidence="1 11">
        <name>Zn(2+)</name>
        <dbReference type="ChEBI" id="CHEBI:29105"/>
    </cofactor>
</comment>
<proteinExistence type="inferred from homology"/>